<dbReference type="AlphaFoldDB" id="W3X8Q7"/>
<dbReference type="EMBL" id="KI912112">
    <property type="protein sequence ID" value="ETS81772.1"/>
    <property type="molecule type" value="Genomic_DNA"/>
</dbReference>
<dbReference type="Proteomes" id="UP000030651">
    <property type="component" value="Unassembled WGS sequence"/>
</dbReference>
<dbReference type="Gene3D" id="1.20.58.340">
    <property type="entry name" value="Magnesium transport protein CorA, transmembrane region"/>
    <property type="match status" value="1"/>
</dbReference>
<dbReference type="eggNOG" id="ENOG502SJAE">
    <property type="taxonomic scope" value="Eukaryota"/>
</dbReference>
<evidence type="ECO:0000256" key="2">
    <source>
        <dbReference type="ARBA" id="ARBA00022692"/>
    </source>
</evidence>
<feature type="transmembrane region" description="Helical" evidence="5">
    <location>
        <begin position="505"/>
        <end position="523"/>
    </location>
</feature>
<proteinExistence type="predicted"/>
<protein>
    <submittedName>
        <fullName evidence="6">Uncharacterized protein</fullName>
    </submittedName>
</protein>
<dbReference type="GeneID" id="19271787"/>
<keyword evidence="4 5" id="KW-0472">Membrane</keyword>
<evidence type="ECO:0000256" key="3">
    <source>
        <dbReference type="ARBA" id="ARBA00022989"/>
    </source>
</evidence>
<feature type="transmembrane region" description="Helical" evidence="5">
    <location>
        <begin position="471"/>
        <end position="493"/>
    </location>
</feature>
<dbReference type="KEGG" id="pfy:PFICI_06774"/>
<organism evidence="6 7">
    <name type="scientific">Pestalotiopsis fici (strain W106-1 / CGMCC3.15140)</name>
    <dbReference type="NCBI Taxonomy" id="1229662"/>
    <lineage>
        <taxon>Eukaryota</taxon>
        <taxon>Fungi</taxon>
        <taxon>Dikarya</taxon>
        <taxon>Ascomycota</taxon>
        <taxon>Pezizomycotina</taxon>
        <taxon>Sordariomycetes</taxon>
        <taxon>Xylariomycetidae</taxon>
        <taxon>Amphisphaeriales</taxon>
        <taxon>Sporocadaceae</taxon>
        <taxon>Pestalotiopsis</taxon>
    </lineage>
</organism>
<name>W3X8Q7_PESFW</name>
<dbReference type="PANTHER" id="PTHR46494">
    <property type="entry name" value="CORA FAMILY METAL ION TRANSPORTER (EUROFUNG)"/>
    <property type="match status" value="1"/>
</dbReference>
<keyword evidence="7" id="KW-1185">Reference proteome</keyword>
<dbReference type="HOGENOM" id="CLU_027742_0_0_1"/>
<dbReference type="PANTHER" id="PTHR46494:SF1">
    <property type="entry name" value="CORA FAMILY METAL ION TRANSPORTER (EUROFUNG)"/>
    <property type="match status" value="1"/>
</dbReference>
<sequence>MLPHSKESGHSAKVIYKHTQDAYADKWPAEKSWRVDDNEGKYKYLRHIKKLSRAWPHLRYLAQWMEVTTSPVKWEQMLQLGDDRDNYRAERAARTNVAVVDFAKDSVEVVERIDQGDNLLKTLKTPQPEGVNRLYIVEDLSRDMIEYFGRELDIDPLFFREHINDYLWYNTRDPWVELPDLDIVARERNFFRLSYVQPRYFSDIRSFQDAREEAGRFNVLRRLDDDGDHKALFDSEDAIVALLRSKASLWIKPQAEGNDKGSTGVLLIDPSITRGHALWGGYRPFWNSPTYSQGQEEYEWQPKSSVLKDLLFWITQMTKEDIESISTNPKAMMFRMAQIICSDWNILVRYITARLGQIEWELERPDFRLNSKGKNQYDGSLAASLHKLHTWRRRLPLYKAMVKETEEKLFGELLAPRDTNPNDCLLKMKKDFEIVTAGLVELWDRTERIATVATAVTSIEESRRAMDQNRALGRLTYLAVIFAPLSFISSFFSMAPELGELTRTIWIYFVVAIPVSLIAFLLVEPSVLKFLKSFLPKHSEKKKN</sequence>
<dbReference type="Pfam" id="PF01544">
    <property type="entry name" value="CorA"/>
    <property type="match status" value="1"/>
</dbReference>
<evidence type="ECO:0000256" key="5">
    <source>
        <dbReference type="SAM" id="Phobius"/>
    </source>
</evidence>
<accession>W3X8Q7</accession>
<evidence type="ECO:0000313" key="7">
    <source>
        <dbReference type="Proteomes" id="UP000030651"/>
    </source>
</evidence>
<evidence type="ECO:0000313" key="6">
    <source>
        <dbReference type="EMBL" id="ETS81772.1"/>
    </source>
</evidence>
<dbReference type="GO" id="GO:0015087">
    <property type="term" value="F:cobalt ion transmembrane transporter activity"/>
    <property type="evidence" value="ECO:0007669"/>
    <property type="project" value="TreeGrafter"/>
</dbReference>
<evidence type="ECO:0000256" key="1">
    <source>
        <dbReference type="ARBA" id="ARBA00004651"/>
    </source>
</evidence>
<dbReference type="RefSeq" id="XP_007833546.1">
    <property type="nucleotide sequence ID" value="XM_007835355.1"/>
</dbReference>
<dbReference type="InterPro" id="IPR045863">
    <property type="entry name" value="CorA_TM1_TM2"/>
</dbReference>
<evidence type="ECO:0000256" key="4">
    <source>
        <dbReference type="ARBA" id="ARBA00023136"/>
    </source>
</evidence>
<dbReference type="OMA" id="PYLAHIK"/>
<gene>
    <name evidence="6" type="ORF">PFICI_06774</name>
</gene>
<dbReference type="GO" id="GO:0005886">
    <property type="term" value="C:plasma membrane"/>
    <property type="evidence" value="ECO:0007669"/>
    <property type="project" value="UniProtKB-SubCell"/>
</dbReference>
<reference evidence="7" key="1">
    <citation type="journal article" date="2015" name="BMC Genomics">
        <title>Genomic and transcriptomic analysis of the endophytic fungus Pestalotiopsis fici reveals its lifestyle and high potential for synthesis of natural products.</title>
        <authorList>
            <person name="Wang X."/>
            <person name="Zhang X."/>
            <person name="Liu L."/>
            <person name="Xiang M."/>
            <person name="Wang W."/>
            <person name="Sun X."/>
            <person name="Che Y."/>
            <person name="Guo L."/>
            <person name="Liu G."/>
            <person name="Guo L."/>
            <person name="Wang C."/>
            <person name="Yin W.B."/>
            <person name="Stadler M."/>
            <person name="Zhang X."/>
            <person name="Liu X."/>
        </authorList>
    </citation>
    <scope>NUCLEOTIDE SEQUENCE [LARGE SCALE GENOMIC DNA]</scope>
    <source>
        <strain evidence="7">W106-1 / CGMCC3.15140</strain>
    </source>
</reference>
<keyword evidence="2 5" id="KW-0812">Transmembrane</keyword>
<dbReference type="GO" id="GO:0050897">
    <property type="term" value="F:cobalt ion binding"/>
    <property type="evidence" value="ECO:0007669"/>
    <property type="project" value="TreeGrafter"/>
</dbReference>
<dbReference type="GO" id="GO:0000287">
    <property type="term" value="F:magnesium ion binding"/>
    <property type="evidence" value="ECO:0007669"/>
    <property type="project" value="TreeGrafter"/>
</dbReference>
<dbReference type="InterPro" id="IPR002523">
    <property type="entry name" value="MgTranspt_CorA/ZnTranspt_ZntB"/>
</dbReference>
<keyword evidence="3 5" id="KW-1133">Transmembrane helix</keyword>
<dbReference type="InParanoid" id="W3X8Q7"/>
<comment type="subcellular location">
    <subcellularLocation>
        <location evidence="1">Cell membrane</location>
        <topology evidence="1">Multi-pass membrane protein</topology>
    </subcellularLocation>
</comment>
<dbReference type="SUPFAM" id="SSF144083">
    <property type="entry name" value="Magnesium transport protein CorA, transmembrane region"/>
    <property type="match status" value="1"/>
</dbReference>
<dbReference type="OrthoDB" id="3231000at2759"/>
<dbReference type="GO" id="GO:0015095">
    <property type="term" value="F:magnesium ion transmembrane transporter activity"/>
    <property type="evidence" value="ECO:0007669"/>
    <property type="project" value="TreeGrafter"/>
</dbReference>